<organism evidence="3 4">
    <name type="scientific">Aurantimonas endophytica</name>
    <dbReference type="NCBI Taxonomy" id="1522175"/>
    <lineage>
        <taxon>Bacteria</taxon>
        <taxon>Pseudomonadati</taxon>
        <taxon>Pseudomonadota</taxon>
        <taxon>Alphaproteobacteria</taxon>
        <taxon>Hyphomicrobiales</taxon>
        <taxon>Aurantimonadaceae</taxon>
        <taxon>Aurantimonas</taxon>
    </lineage>
</organism>
<dbReference type="Pfam" id="PF08887">
    <property type="entry name" value="GAD-like"/>
    <property type="match status" value="1"/>
</dbReference>
<name>A0A7W6HDS9_9HYPH</name>
<dbReference type="AlphaFoldDB" id="A0A7W6HDS9"/>
<evidence type="ECO:0000259" key="1">
    <source>
        <dbReference type="Pfam" id="PF08887"/>
    </source>
</evidence>
<dbReference type="InterPro" id="IPR015002">
    <property type="entry name" value="T6SS_Tdi1_C"/>
</dbReference>
<dbReference type="RefSeq" id="WP_183208095.1">
    <property type="nucleotide sequence ID" value="NZ_JAAAMM010000003.1"/>
</dbReference>
<gene>
    <name evidence="3" type="ORF">GGR03_002298</name>
</gene>
<dbReference type="Proteomes" id="UP000588647">
    <property type="component" value="Unassembled WGS sequence"/>
</dbReference>
<dbReference type="EMBL" id="JACIEM010000003">
    <property type="protein sequence ID" value="MBB4003217.1"/>
    <property type="molecule type" value="Genomic_DNA"/>
</dbReference>
<keyword evidence="4" id="KW-1185">Reference proteome</keyword>
<evidence type="ECO:0000259" key="2">
    <source>
        <dbReference type="Pfam" id="PF08906"/>
    </source>
</evidence>
<evidence type="ECO:0000313" key="3">
    <source>
        <dbReference type="EMBL" id="MBB4003217.1"/>
    </source>
</evidence>
<evidence type="ECO:0000313" key="4">
    <source>
        <dbReference type="Proteomes" id="UP000588647"/>
    </source>
</evidence>
<accession>A0A7W6HDS9</accession>
<feature type="domain" description="T6SS immunity protein Tdi1 C-terminal" evidence="2">
    <location>
        <begin position="131"/>
        <end position="200"/>
    </location>
</feature>
<evidence type="ECO:0008006" key="5">
    <source>
        <dbReference type="Google" id="ProtNLM"/>
    </source>
</evidence>
<proteinExistence type="predicted"/>
<comment type="caution">
    <text evidence="3">The sequence shown here is derived from an EMBL/GenBank/DDBJ whole genome shotgun (WGS) entry which is preliminary data.</text>
</comment>
<sequence length="221" mass="25671">MHEDFQYVVEKFGEPESIRPFEPSELESFQSRVPQGLLTFWERYGLCQFWGGLLRLSQPDEMRGVLKLAFGKDAELDPDRCHVVAYSAFGELYIWSETFQRLFLSLPELRLRSRVLEDVSRRIDDEDRAVAFLFAGEKHDMDFLDKDRKLLYARCRSRLGPLETDECYGFFPTLMLGGEADIDAVRRVKALEHFAILAQIDRPTFVRILADGQVEPLRQIG</sequence>
<reference evidence="3 4" key="1">
    <citation type="submission" date="2020-08" db="EMBL/GenBank/DDBJ databases">
        <title>Genomic Encyclopedia of Type Strains, Phase IV (KMG-IV): sequencing the most valuable type-strain genomes for metagenomic binning, comparative biology and taxonomic classification.</title>
        <authorList>
            <person name="Goeker M."/>
        </authorList>
    </citation>
    <scope>NUCLEOTIDE SEQUENCE [LARGE SCALE GENOMIC DNA]</scope>
    <source>
        <strain evidence="3 4">DSM 103570</strain>
    </source>
</reference>
<dbReference type="Pfam" id="PF08906">
    <property type="entry name" value="T6SS_Tdi1_C"/>
    <property type="match status" value="1"/>
</dbReference>
<protein>
    <recommendedName>
        <fullName evidence="5">DUF1851 domain-containing protein</fullName>
    </recommendedName>
</protein>
<feature type="domain" description="GAD-related" evidence="1">
    <location>
        <begin position="5"/>
        <end position="100"/>
    </location>
</feature>
<dbReference type="InterPro" id="IPR014983">
    <property type="entry name" value="GAD-rel"/>
</dbReference>